<evidence type="ECO:0000313" key="5">
    <source>
        <dbReference type="EMBL" id="KAL3622249.1"/>
    </source>
</evidence>
<feature type="domain" description="Molybdopterin cofactor biosynthesis C (MoaC)" evidence="4">
    <location>
        <begin position="100"/>
        <end position="166"/>
    </location>
</feature>
<reference evidence="6" key="1">
    <citation type="journal article" date="2024" name="IScience">
        <title>Strigolactones Initiate the Formation of Haustorium-like Structures in Castilleja.</title>
        <authorList>
            <person name="Buerger M."/>
            <person name="Peterson D."/>
            <person name="Chory J."/>
        </authorList>
    </citation>
    <scope>NUCLEOTIDE SEQUENCE [LARGE SCALE GENOMIC DNA]</scope>
</reference>
<comment type="caution">
    <text evidence="5">The sequence shown here is derived from an EMBL/GenBank/DDBJ whole genome shotgun (WGS) entry which is preliminary data.</text>
</comment>
<organism evidence="5 6">
    <name type="scientific">Castilleja foliolosa</name>
    <dbReference type="NCBI Taxonomy" id="1961234"/>
    <lineage>
        <taxon>Eukaryota</taxon>
        <taxon>Viridiplantae</taxon>
        <taxon>Streptophyta</taxon>
        <taxon>Embryophyta</taxon>
        <taxon>Tracheophyta</taxon>
        <taxon>Spermatophyta</taxon>
        <taxon>Magnoliopsida</taxon>
        <taxon>eudicotyledons</taxon>
        <taxon>Gunneridae</taxon>
        <taxon>Pentapetalae</taxon>
        <taxon>asterids</taxon>
        <taxon>lamiids</taxon>
        <taxon>Lamiales</taxon>
        <taxon>Orobanchaceae</taxon>
        <taxon>Pedicularideae</taxon>
        <taxon>Castillejinae</taxon>
        <taxon>Castilleja</taxon>
    </lineage>
</organism>
<evidence type="ECO:0000256" key="2">
    <source>
        <dbReference type="ARBA" id="ARBA00023150"/>
    </source>
</evidence>
<dbReference type="Gene3D" id="3.30.70.640">
    <property type="entry name" value="Molybdopterin cofactor biosynthesis C (MoaC) domain"/>
    <property type="match status" value="1"/>
</dbReference>
<feature type="compositionally biased region" description="Polar residues" evidence="3">
    <location>
        <begin position="20"/>
        <end position="34"/>
    </location>
</feature>
<dbReference type="EMBL" id="JAVIJP010000060">
    <property type="protein sequence ID" value="KAL3622249.1"/>
    <property type="molecule type" value="Genomic_DNA"/>
</dbReference>
<dbReference type="InterPro" id="IPR036522">
    <property type="entry name" value="MoaC_sf"/>
</dbReference>
<dbReference type="AlphaFoldDB" id="A0ABD3BYE1"/>
<evidence type="ECO:0000256" key="3">
    <source>
        <dbReference type="SAM" id="MobiDB-lite"/>
    </source>
</evidence>
<proteinExistence type="predicted"/>
<protein>
    <recommendedName>
        <fullName evidence="4">Molybdopterin cofactor biosynthesis C (MoaC) domain-containing protein</fullName>
    </recommendedName>
</protein>
<dbReference type="SUPFAM" id="SSF55040">
    <property type="entry name" value="Molybdenum cofactor biosynthesis protein C, MoaC"/>
    <property type="match status" value="1"/>
</dbReference>
<feature type="compositionally biased region" description="Low complexity" evidence="3">
    <location>
        <begin position="8"/>
        <end position="19"/>
    </location>
</feature>
<dbReference type="InterPro" id="IPR002820">
    <property type="entry name" value="Mopterin_CF_biosynth-C_dom"/>
</dbReference>
<evidence type="ECO:0000259" key="4">
    <source>
        <dbReference type="Pfam" id="PF01967"/>
    </source>
</evidence>
<sequence length="174" mass="19287">MEYVFSEPPTSGPTGSSNNQTRISQESHLPTSDATTKDPFTRLTHIDCKGEAQIMVDISPKEIIKRVDIRAPQGVRFSFGQPNGKRRRSRRSQNCRDLWVHLDLKLNPRDLSVEIQGEAVSTGKTGVEMEALTAVSIAGLTVYDMCKAGSKNIQITDIMLEHKRGGKSGDWSRS</sequence>
<dbReference type="Proteomes" id="UP001632038">
    <property type="component" value="Unassembled WGS sequence"/>
</dbReference>
<gene>
    <name evidence="5" type="ORF">CASFOL_033660</name>
</gene>
<dbReference type="Pfam" id="PF01967">
    <property type="entry name" value="MoaC"/>
    <property type="match status" value="1"/>
</dbReference>
<evidence type="ECO:0000313" key="6">
    <source>
        <dbReference type="Proteomes" id="UP001632038"/>
    </source>
</evidence>
<comment type="pathway">
    <text evidence="1">Cofactor biosynthesis; molybdopterin biosynthesis.</text>
</comment>
<dbReference type="GO" id="GO:0006777">
    <property type="term" value="P:Mo-molybdopterin cofactor biosynthetic process"/>
    <property type="evidence" value="ECO:0007669"/>
    <property type="project" value="UniProtKB-KW"/>
</dbReference>
<evidence type="ECO:0000256" key="1">
    <source>
        <dbReference type="ARBA" id="ARBA00005046"/>
    </source>
</evidence>
<accession>A0ABD3BYE1</accession>
<name>A0ABD3BYE1_9LAMI</name>
<feature type="region of interest" description="Disordered" evidence="3">
    <location>
        <begin position="1"/>
        <end position="38"/>
    </location>
</feature>
<keyword evidence="2" id="KW-0501">Molybdenum cofactor biosynthesis</keyword>
<keyword evidence="6" id="KW-1185">Reference proteome</keyword>